<dbReference type="AlphaFoldDB" id="A0A9X9PW61"/>
<dbReference type="GO" id="GO:0031514">
    <property type="term" value="C:motile cilium"/>
    <property type="evidence" value="ECO:0007669"/>
    <property type="project" value="UniProtKB-SubCell"/>
</dbReference>
<comment type="caution">
    <text evidence="2">The sequence shown here is derived from an EMBL/GenBank/DDBJ whole genome shotgun (WGS) entry which is preliminary data.</text>
</comment>
<evidence type="ECO:0000259" key="1">
    <source>
        <dbReference type="Pfam" id="PF24816"/>
    </source>
</evidence>
<dbReference type="Proteomes" id="UP000269945">
    <property type="component" value="Unassembled WGS sequence"/>
</dbReference>
<dbReference type="InterPro" id="IPR013783">
    <property type="entry name" value="Ig-like_fold"/>
</dbReference>
<dbReference type="GO" id="GO:1904158">
    <property type="term" value="P:axonemal central apparatus assembly"/>
    <property type="evidence" value="ECO:0007669"/>
    <property type="project" value="TreeGrafter"/>
</dbReference>
<name>A0A9X9PW61_GULGU</name>
<dbReference type="InterPro" id="IPR033305">
    <property type="entry name" value="Hydin-like"/>
</dbReference>
<dbReference type="EMBL" id="CYRY02004470">
    <property type="protein sequence ID" value="VCW68980.1"/>
    <property type="molecule type" value="Genomic_DNA"/>
</dbReference>
<dbReference type="PANTHER" id="PTHR23053:SF0">
    <property type="entry name" value="HYDROCEPHALUS-INDUCING PROTEIN HOMOLOG"/>
    <property type="match status" value="1"/>
</dbReference>
<feature type="non-terminal residue" evidence="2">
    <location>
        <position position="1"/>
    </location>
</feature>
<sequence length="90" mass="10506">FATVQCGQCLVETVQFSNPLQVPCEWFVHSHKPVNKLEKHMPKYLRRKLHAELKPKTRIFEIQPMSGVLDPGERSNVQVKFMPKEEVSFK</sequence>
<feature type="domain" description="CFAP65-like ninth Ig-like" evidence="1">
    <location>
        <begin position="13"/>
        <end position="82"/>
    </location>
</feature>
<feature type="non-terminal residue" evidence="2">
    <location>
        <position position="90"/>
    </location>
</feature>
<organism evidence="2 3">
    <name type="scientific">Gulo gulo</name>
    <name type="common">Wolverine</name>
    <name type="synonym">Gluton</name>
    <dbReference type="NCBI Taxonomy" id="48420"/>
    <lineage>
        <taxon>Eukaryota</taxon>
        <taxon>Metazoa</taxon>
        <taxon>Chordata</taxon>
        <taxon>Craniata</taxon>
        <taxon>Vertebrata</taxon>
        <taxon>Euteleostomi</taxon>
        <taxon>Mammalia</taxon>
        <taxon>Eutheria</taxon>
        <taxon>Laurasiatheria</taxon>
        <taxon>Carnivora</taxon>
        <taxon>Caniformia</taxon>
        <taxon>Musteloidea</taxon>
        <taxon>Mustelidae</taxon>
        <taxon>Guloninae</taxon>
        <taxon>Gulo</taxon>
    </lineage>
</organism>
<reference evidence="2 3" key="1">
    <citation type="submission" date="2018-10" db="EMBL/GenBank/DDBJ databases">
        <authorList>
            <person name="Ekblom R."/>
            <person name="Jareborg N."/>
        </authorList>
    </citation>
    <scope>NUCLEOTIDE SEQUENCE [LARGE SCALE GENOMIC DNA]</scope>
    <source>
        <tissue evidence="2">Muscle</tissue>
    </source>
</reference>
<dbReference type="GO" id="GO:0005930">
    <property type="term" value="C:axoneme"/>
    <property type="evidence" value="ECO:0007669"/>
    <property type="project" value="TreeGrafter"/>
</dbReference>
<proteinExistence type="predicted"/>
<dbReference type="GO" id="GO:0003341">
    <property type="term" value="P:cilium movement"/>
    <property type="evidence" value="ECO:0007669"/>
    <property type="project" value="TreeGrafter"/>
</dbReference>
<dbReference type="PANTHER" id="PTHR23053">
    <property type="entry name" value="DLEC1 DELETED IN LUNG AND ESOPHAGEAL CANCER 1"/>
    <property type="match status" value="1"/>
</dbReference>
<evidence type="ECO:0000313" key="3">
    <source>
        <dbReference type="Proteomes" id="UP000269945"/>
    </source>
</evidence>
<dbReference type="Pfam" id="PF24816">
    <property type="entry name" value="Ig_CFAP65__9th"/>
    <property type="match status" value="1"/>
</dbReference>
<protein>
    <recommendedName>
        <fullName evidence="1">CFAP65-like ninth Ig-like domain-containing protein</fullName>
    </recommendedName>
</protein>
<dbReference type="InterPro" id="IPR056344">
    <property type="entry name" value="Ig_CFAP65-like_9th"/>
</dbReference>
<gene>
    <name evidence="2" type="ORF">BN2614_LOCUS5</name>
</gene>
<accession>A0A9X9PW61</accession>
<dbReference type="Gene3D" id="2.60.40.10">
    <property type="entry name" value="Immunoglobulins"/>
    <property type="match status" value="1"/>
</dbReference>
<keyword evidence="3" id="KW-1185">Reference proteome</keyword>
<evidence type="ECO:0000313" key="2">
    <source>
        <dbReference type="EMBL" id="VCW68980.1"/>
    </source>
</evidence>